<keyword evidence="2" id="KW-1133">Transmembrane helix</keyword>
<feature type="compositionally biased region" description="Polar residues" evidence="1">
    <location>
        <begin position="270"/>
        <end position="303"/>
    </location>
</feature>
<dbReference type="Proteomes" id="UP000218785">
    <property type="component" value="Chromosome"/>
</dbReference>
<keyword evidence="2" id="KW-0472">Membrane</keyword>
<dbReference type="RefSeq" id="WP_096574617.1">
    <property type="nucleotide sequence ID" value="NZ_CAWNJS010000001.1"/>
</dbReference>
<evidence type="ECO:0000256" key="1">
    <source>
        <dbReference type="SAM" id="MobiDB-lite"/>
    </source>
</evidence>
<organism evidence="3 4">
    <name type="scientific">Tolypothrix tenuis PCC 7101</name>
    <dbReference type="NCBI Taxonomy" id="231146"/>
    <lineage>
        <taxon>Bacteria</taxon>
        <taxon>Bacillati</taxon>
        <taxon>Cyanobacteriota</taxon>
        <taxon>Cyanophyceae</taxon>
        <taxon>Nostocales</taxon>
        <taxon>Tolypothrichaceae</taxon>
        <taxon>Tolypothrix</taxon>
    </lineage>
</organism>
<dbReference type="EMBL" id="AP018248">
    <property type="protein sequence ID" value="BAY97586.1"/>
    <property type="molecule type" value="Genomic_DNA"/>
</dbReference>
<gene>
    <name evidence="3" type="ORF">NIES37_15280</name>
</gene>
<feature type="compositionally biased region" description="Pro residues" evidence="1">
    <location>
        <begin position="252"/>
        <end position="262"/>
    </location>
</feature>
<accession>A0A1Z4MVS7</accession>
<name>A0A1Z4MVS7_9CYAN</name>
<feature type="compositionally biased region" description="Low complexity" evidence="1">
    <location>
        <begin position="232"/>
        <end position="251"/>
    </location>
</feature>
<keyword evidence="4" id="KW-1185">Reference proteome</keyword>
<dbReference type="Pfam" id="PF03743">
    <property type="entry name" value="TrbI"/>
    <property type="match status" value="1"/>
</dbReference>
<dbReference type="AlphaFoldDB" id="A0A1Z4MVS7"/>
<dbReference type="KEGG" id="ttq:NIES37_15280"/>
<evidence type="ECO:0000256" key="2">
    <source>
        <dbReference type="SAM" id="Phobius"/>
    </source>
</evidence>
<feature type="region of interest" description="Disordered" evidence="1">
    <location>
        <begin position="229"/>
        <end position="311"/>
    </location>
</feature>
<evidence type="ECO:0000313" key="4">
    <source>
        <dbReference type="Proteomes" id="UP000218785"/>
    </source>
</evidence>
<feature type="transmembrane region" description="Helical" evidence="2">
    <location>
        <begin position="85"/>
        <end position="107"/>
    </location>
</feature>
<evidence type="ECO:0000313" key="3">
    <source>
        <dbReference type="EMBL" id="BAY97586.1"/>
    </source>
</evidence>
<proteinExistence type="predicted"/>
<dbReference type="InterPro" id="IPR005498">
    <property type="entry name" value="T4SS_VirB10/TraB/TrbI"/>
</dbReference>
<keyword evidence="2" id="KW-0812">Transmembrane</keyword>
<sequence length="535" mass="57305">MNQNLIATDTHSPNIVNLLSQNESVKIIDVESSDWETQIAKLVGLEEHLSDIEEIEISTEPEASSITSEVVATQQSVSSNPFAKVILVGTATLSIVLLVSVFLLQLMGGNSQKPVQKKTVVSEVRSLPQNETDSLSSEVETLKTKLALTEQVKEVKAAQQQLRSLLIQPPKLINQSASRMKPSVASKDRLQIVQTRTATLLPTVYVPRSIPGKYSVQLANSQSKLIAVKVAPKSPRTSTKSTSQALGSKKPSPTPNTPPPQTQPNRSNQANEQPNTNPTSYQPPRNPSLQSSVINSPINQTPVQPSPVANPVQTMPKSLAVGSNAKAVLATAVFGETSRSSSSGNNDESGKNLFVIRLKEPLKSVDGAIALSKTTELLTEINSISEQGLLKLNVLKVVSQNNQNITEISLPSNALTIRAPHGKPLIANQFSQGKGSIAGMDAGLFILGGLGKLADLSNRTESQVITTTSGGTVVSNTNPKRNILTGVLEGGINSLVPQITQRNQQAISQLMQRTNIWFLPAGTELQVYVNQSMQL</sequence>
<protein>
    <submittedName>
        <fullName evidence="3">Uncharacterized protein</fullName>
    </submittedName>
</protein>
<reference evidence="3 4" key="1">
    <citation type="submission" date="2017-06" db="EMBL/GenBank/DDBJ databases">
        <title>Genome sequencing of cyanobaciteial culture collection at National Institute for Environmental Studies (NIES).</title>
        <authorList>
            <person name="Hirose Y."/>
            <person name="Shimura Y."/>
            <person name="Fujisawa T."/>
            <person name="Nakamura Y."/>
            <person name="Kawachi M."/>
        </authorList>
    </citation>
    <scope>NUCLEOTIDE SEQUENCE [LARGE SCALE GENOMIC DNA]</scope>
    <source>
        <strain evidence="3 4">NIES-37</strain>
    </source>
</reference>